<dbReference type="InterPro" id="IPR013083">
    <property type="entry name" value="Znf_RING/FYVE/PHD"/>
</dbReference>
<evidence type="ECO:0000313" key="9">
    <source>
        <dbReference type="RefSeq" id="XP_026285407.2"/>
    </source>
</evidence>
<protein>
    <submittedName>
        <fullName evidence="10">Uncharacterized protein LOC113211298 isoform X1</fullName>
    </submittedName>
    <submittedName>
        <fullName evidence="9">Uncharacterized protein LOC113211298 isoform X2</fullName>
    </submittedName>
    <submittedName>
        <fullName evidence="11">Uncharacterized protein LOC113211298 isoform X3</fullName>
    </submittedName>
</protein>
<evidence type="ECO:0000256" key="3">
    <source>
        <dbReference type="ARBA" id="ARBA00022833"/>
    </source>
</evidence>
<gene>
    <name evidence="9 10 11" type="primary">LOC113211298</name>
</gene>
<feature type="compositionally biased region" description="Pro residues" evidence="6">
    <location>
        <begin position="187"/>
        <end position="207"/>
    </location>
</feature>
<dbReference type="AlphaFoldDB" id="A0A9C6XE44"/>
<accession>A0A9C6XE44</accession>
<evidence type="ECO:0000256" key="1">
    <source>
        <dbReference type="ARBA" id="ARBA00022723"/>
    </source>
</evidence>
<evidence type="ECO:0000256" key="5">
    <source>
        <dbReference type="SAM" id="Coils"/>
    </source>
</evidence>
<evidence type="ECO:0000256" key="4">
    <source>
        <dbReference type="PROSITE-ProRule" id="PRU00175"/>
    </source>
</evidence>
<dbReference type="PROSITE" id="PS00518">
    <property type="entry name" value="ZF_RING_1"/>
    <property type="match status" value="1"/>
</dbReference>
<dbReference type="InterPro" id="IPR001841">
    <property type="entry name" value="Znf_RING"/>
</dbReference>
<evidence type="ECO:0000256" key="6">
    <source>
        <dbReference type="SAM" id="MobiDB-lite"/>
    </source>
</evidence>
<dbReference type="InterPro" id="IPR017907">
    <property type="entry name" value="Znf_RING_CS"/>
</dbReference>
<dbReference type="PANTHER" id="PTHR25464">
    <property type="entry name" value="TRIPARTITE MOTIF-CONTAINING PROTEIN 2-LIKE PROTEIN"/>
    <property type="match status" value="1"/>
</dbReference>
<keyword evidence="5" id="KW-0175">Coiled coil</keyword>
<feature type="region of interest" description="Disordered" evidence="6">
    <location>
        <begin position="180"/>
        <end position="222"/>
    </location>
</feature>
<dbReference type="RefSeq" id="XP_026285407.2">
    <property type="nucleotide sequence ID" value="XM_026429622.2"/>
</dbReference>
<keyword evidence="1" id="KW-0479">Metal-binding</keyword>
<dbReference type="GO" id="GO:0008270">
    <property type="term" value="F:zinc ion binding"/>
    <property type="evidence" value="ECO:0007669"/>
    <property type="project" value="UniProtKB-KW"/>
</dbReference>
<name>A0A9C6XE44_FRAOC</name>
<dbReference type="Gene3D" id="3.30.40.10">
    <property type="entry name" value="Zinc/RING finger domain, C3HC4 (zinc finger)"/>
    <property type="match status" value="1"/>
</dbReference>
<dbReference type="PROSITE" id="PS50089">
    <property type="entry name" value="ZF_RING_2"/>
    <property type="match status" value="1"/>
</dbReference>
<evidence type="ECO:0000313" key="11">
    <source>
        <dbReference type="RefSeq" id="XP_052133645.1"/>
    </source>
</evidence>
<proteinExistence type="predicted"/>
<dbReference type="GeneID" id="113211298"/>
<dbReference type="PANTHER" id="PTHR25464:SF2">
    <property type="entry name" value="RING-TYPE DOMAIN-CONTAINING PROTEIN"/>
    <property type="match status" value="1"/>
</dbReference>
<keyword evidence="3" id="KW-0862">Zinc</keyword>
<reference evidence="9 10" key="1">
    <citation type="submission" date="2025-04" db="UniProtKB">
        <authorList>
            <consortium name="RefSeq"/>
        </authorList>
    </citation>
    <scope>IDENTIFICATION</scope>
    <source>
        <tissue evidence="9 10">Whole organism</tissue>
    </source>
</reference>
<dbReference type="RefSeq" id="XP_052133644.1">
    <property type="nucleotide sequence ID" value="XM_052277684.1"/>
</dbReference>
<keyword evidence="8" id="KW-1185">Reference proteome</keyword>
<organism evidence="8 10">
    <name type="scientific">Frankliniella occidentalis</name>
    <name type="common">Western flower thrips</name>
    <name type="synonym">Euthrips occidentalis</name>
    <dbReference type="NCBI Taxonomy" id="133901"/>
    <lineage>
        <taxon>Eukaryota</taxon>
        <taxon>Metazoa</taxon>
        <taxon>Ecdysozoa</taxon>
        <taxon>Arthropoda</taxon>
        <taxon>Hexapoda</taxon>
        <taxon>Insecta</taxon>
        <taxon>Pterygota</taxon>
        <taxon>Neoptera</taxon>
        <taxon>Paraneoptera</taxon>
        <taxon>Thysanoptera</taxon>
        <taxon>Terebrantia</taxon>
        <taxon>Thripoidea</taxon>
        <taxon>Thripidae</taxon>
        <taxon>Frankliniella</taxon>
    </lineage>
</organism>
<evidence type="ECO:0000313" key="8">
    <source>
        <dbReference type="Proteomes" id="UP000504606"/>
    </source>
</evidence>
<dbReference type="Proteomes" id="UP000504606">
    <property type="component" value="Unplaced"/>
</dbReference>
<dbReference type="RefSeq" id="XP_052133645.1">
    <property type="nucleotide sequence ID" value="XM_052277685.1"/>
</dbReference>
<keyword evidence="2 4" id="KW-0863">Zinc-finger</keyword>
<dbReference type="Pfam" id="PF14634">
    <property type="entry name" value="zf-RING_5"/>
    <property type="match status" value="1"/>
</dbReference>
<evidence type="ECO:0000256" key="2">
    <source>
        <dbReference type="ARBA" id="ARBA00022771"/>
    </source>
</evidence>
<sequence length="420" mass="45662">MECDICVDLFDDAELLPKVLPCGHTVCLQCLRRLPDRSCPTCRRDFVGSSEELPTNFTVLQALQQGKQDSASAACCSKCRAAATPCCWDEHDVLPARRALRRQLQGALQQAAEQLQGLQDRCQDEQALPALTLLTGESWHVTVRGGDRELTGTLRNSEDSLIKALWLVLAARAALTESRAGAEEPPAAAPLPPAAAPLPPAAAPLPPAAGGHPGPDDAQPPREMDLYQISISGPDAQQQEKAAALRDAPGVTRLVHVYCDKDPSWNLQLLQRAAPSVEELKLIYPREAHLLAVHAMPRLRRLNVFSADALDAQPPVLPALPPGTAACRWLKVLGLPRATTQSLMRAHSHSLVELQLTVGSPGDKEWPKGCGDLHSLLEQCGLRALRRLVLRRVLCTHRAAQCDQQRAQVRRVLPGAEVLW</sequence>
<dbReference type="KEGG" id="foc:113211298"/>
<evidence type="ECO:0000313" key="10">
    <source>
        <dbReference type="RefSeq" id="XP_052133644.1"/>
    </source>
</evidence>
<feature type="coiled-coil region" evidence="5">
    <location>
        <begin position="101"/>
        <end position="128"/>
    </location>
</feature>
<evidence type="ECO:0000259" key="7">
    <source>
        <dbReference type="PROSITE" id="PS50089"/>
    </source>
</evidence>
<feature type="domain" description="RING-type" evidence="7">
    <location>
        <begin position="3"/>
        <end position="43"/>
    </location>
</feature>
<dbReference type="SUPFAM" id="SSF57850">
    <property type="entry name" value="RING/U-box"/>
    <property type="match status" value="1"/>
</dbReference>
<dbReference type="SMART" id="SM00184">
    <property type="entry name" value="RING"/>
    <property type="match status" value="1"/>
</dbReference>
<dbReference type="OrthoDB" id="10020332at2759"/>